<evidence type="ECO:0000256" key="9">
    <source>
        <dbReference type="ARBA" id="ARBA00022741"/>
    </source>
</evidence>
<keyword evidence="14 17" id="KW-0472">Membrane</keyword>
<dbReference type="InterPro" id="IPR033479">
    <property type="entry name" value="dCache_1"/>
</dbReference>
<dbReference type="InterPro" id="IPR004358">
    <property type="entry name" value="Sig_transdc_His_kin-like_C"/>
</dbReference>
<dbReference type="Gene3D" id="3.30.450.20">
    <property type="entry name" value="PAS domain"/>
    <property type="match status" value="2"/>
</dbReference>
<organism evidence="19 20">
    <name type="scientific">Pigmentiphaga litoralis</name>
    <dbReference type="NCBI Taxonomy" id="516702"/>
    <lineage>
        <taxon>Bacteria</taxon>
        <taxon>Pseudomonadati</taxon>
        <taxon>Pseudomonadota</taxon>
        <taxon>Betaproteobacteria</taxon>
        <taxon>Burkholderiales</taxon>
        <taxon>Alcaligenaceae</taxon>
        <taxon>Pigmentiphaga</taxon>
    </lineage>
</organism>
<dbReference type="PANTHER" id="PTHR43065">
    <property type="entry name" value="SENSOR HISTIDINE KINASE"/>
    <property type="match status" value="1"/>
</dbReference>
<dbReference type="CDD" id="cd00082">
    <property type="entry name" value="HisKA"/>
    <property type="match status" value="1"/>
</dbReference>
<dbReference type="PANTHER" id="PTHR43065:SF46">
    <property type="entry name" value="C4-DICARBOXYLATE TRANSPORT SENSOR PROTEIN DCTB"/>
    <property type="match status" value="1"/>
</dbReference>
<evidence type="ECO:0000256" key="5">
    <source>
        <dbReference type="ARBA" id="ARBA00022519"/>
    </source>
</evidence>
<dbReference type="Pfam" id="PF02743">
    <property type="entry name" value="dCache_1"/>
    <property type="match status" value="1"/>
</dbReference>
<dbReference type="Gene3D" id="6.10.250.3020">
    <property type="match status" value="1"/>
</dbReference>
<dbReference type="InterPro" id="IPR005467">
    <property type="entry name" value="His_kinase_dom"/>
</dbReference>
<keyword evidence="16" id="KW-0175">Coiled coil</keyword>
<dbReference type="AlphaFoldDB" id="A0A7Y9IYA8"/>
<keyword evidence="13" id="KW-0902">Two-component regulatory system</keyword>
<name>A0A7Y9IYA8_9BURK</name>
<sequence length="633" mass="68267">MTSSLPDVTEPSLATPAPALLARQRRAWRYFAAAAVAALAAVLFLASHVGEDQAVNDVRSRAGNSAALKVAVLMSELEKQRSLPFVLAQDVEVQDALRSRDPARLEALDAKLFALKSGTGAAVIYLIDPAGITLAASNWREPTSFVGSDYGFRPYFQEGVANGSAEHFALGNVSQRPGLYLTRRVDKDGLLLGVVVVKVEFNGVEDNWRRFPEPTFVTDENGVVLLSAVPDWQFMTLGTLPEADRARLRDSLQFGDAPLQPLPIRTDPERRGAEHVLATVPGTGREDRYLQVSVPVPSTQWTFHFLGPTREPVARAATLAQAVGVLVVLLSVFAAGLVLHRRHLARNAIAAQTAVREELERRVAARTAELRDANKHLVSEMDDRRRAEAGLQQLQEELEQANKLAFLGQITAGVAHEINQPVAAIRSFADNAATFLDRAQTEPVRRNLASIAGLTQRIGAITDELRAFSRKGRSGIAPTRVAAAIDGALLLVGNALHRQGVTLIRPATTEEVWVMGERMRLEQVLVNLLQNAVDALEGTPDARIVLSVSVDADAVVKGASRVRIDVTDNGPGIAPEVMAALFTPFTTTKPHGLGLGLVISRDIAADFGGELQAHSEPGAGTRFTLLLQQARPS</sequence>
<dbReference type="Gene3D" id="3.30.565.10">
    <property type="entry name" value="Histidine kinase-like ATPase, C-terminal domain"/>
    <property type="match status" value="1"/>
</dbReference>
<feature type="transmembrane region" description="Helical" evidence="17">
    <location>
        <begin position="319"/>
        <end position="339"/>
    </location>
</feature>
<dbReference type="RefSeq" id="WP_373563447.1">
    <property type="nucleotide sequence ID" value="NZ_JACBYR010000002.1"/>
</dbReference>
<dbReference type="FunFam" id="1.10.287.130:FF:000049">
    <property type="entry name" value="C4-dicarboxylate transport sensor protein DctB"/>
    <property type="match status" value="1"/>
</dbReference>
<comment type="catalytic activity">
    <reaction evidence="1">
        <text>ATP + protein L-histidine = ADP + protein N-phospho-L-histidine.</text>
        <dbReference type="EC" id="2.7.13.3"/>
    </reaction>
</comment>
<evidence type="ECO:0000256" key="16">
    <source>
        <dbReference type="SAM" id="Coils"/>
    </source>
</evidence>
<dbReference type="SMART" id="SM00387">
    <property type="entry name" value="HATPase_c"/>
    <property type="match status" value="1"/>
</dbReference>
<feature type="domain" description="Histidine kinase" evidence="18">
    <location>
        <begin position="413"/>
        <end position="631"/>
    </location>
</feature>
<feature type="coiled-coil region" evidence="16">
    <location>
        <begin position="356"/>
        <end position="404"/>
    </location>
</feature>
<keyword evidence="20" id="KW-1185">Reference proteome</keyword>
<keyword evidence="4" id="KW-1003">Cell membrane</keyword>
<evidence type="ECO:0000256" key="8">
    <source>
        <dbReference type="ARBA" id="ARBA00022692"/>
    </source>
</evidence>
<feature type="transmembrane region" description="Helical" evidence="17">
    <location>
        <begin position="30"/>
        <end position="50"/>
    </location>
</feature>
<comment type="subcellular location">
    <subcellularLocation>
        <location evidence="2">Cell inner membrane</location>
        <topology evidence="2">Multi-pass membrane protein</topology>
    </subcellularLocation>
</comment>
<dbReference type="InterPro" id="IPR036890">
    <property type="entry name" value="HATPase_C_sf"/>
</dbReference>
<dbReference type="GO" id="GO:0005524">
    <property type="term" value="F:ATP binding"/>
    <property type="evidence" value="ECO:0007669"/>
    <property type="project" value="UniProtKB-KW"/>
</dbReference>
<keyword evidence="6" id="KW-0597">Phosphoprotein</keyword>
<keyword evidence="12 17" id="KW-1133">Transmembrane helix</keyword>
<keyword evidence="5" id="KW-0997">Cell inner membrane</keyword>
<evidence type="ECO:0000256" key="14">
    <source>
        <dbReference type="ARBA" id="ARBA00023136"/>
    </source>
</evidence>
<keyword evidence="7 19" id="KW-0808">Transferase</keyword>
<dbReference type="EMBL" id="JACBYR010000002">
    <property type="protein sequence ID" value="NYE85060.1"/>
    <property type="molecule type" value="Genomic_DNA"/>
</dbReference>
<evidence type="ECO:0000256" key="7">
    <source>
        <dbReference type="ARBA" id="ARBA00022679"/>
    </source>
</evidence>
<dbReference type="GO" id="GO:0000155">
    <property type="term" value="F:phosphorelay sensor kinase activity"/>
    <property type="evidence" value="ECO:0007669"/>
    <property type="project" value="InterPro"/>
</dbReference>
<dbReference type="Proteomes" id="UP000542125">
    <property type="component" value="Unassembled WGS sequence"/>
</dbReference>
<keyword evidence="11" id="KW-0067">ATP-binding</keyword>
<dbReference type="SUPFAM" id="SSF103190">
    <property type="entry name" value="Sensory domain-like"/>
    <property type="match status" value="1"/>
</dbReference>
<dbReference type="Pfam" id="PF02518">
    <property type="entry name" value="HATPase_c"/>
    <property type="match status" value="1"/>
</dbReference>
<evidence type="ECO:0000256" key="2">
    <source>
        <dbReference type="ARBA" id="ARBA00004429"/>
    </source>
</evidence>
<dbReference type="SMART" id="SM00388">
    <property type="entry name" value="HisKA"/>
    <property type="match status" value="1"/>
</dbReference>
<dbReference type="PIRSF" id="PIRSF036431">
    <property type="entry name" value="STHK_DctB"/>
    <property type="match status" value="1"/>
</dbReference>
<dbReference type="InterPro" id="IPR017055">
    <property type="entry name" value="Sig_transdc_His_kinase_DctB"/>
</dbReference>
<gene>
    <name evidence="19" type="ORF">FHW18_004367</name>
</gene>
<dbReference type="GO" id="GO:0005886">
    <property type="term" value="C:plasma membrane"/>
    <property type="evidence" value="ECO:0007669"/>
    <property type="project" value="UniProtKB-SubCell"/>
</dbReference>
<dbReference type="Pfam" id="PF00512">
    <property type="entry name" value="HisKA"/>
    <property type="match status" value="1"/>
</dbReference>
<keyword evidence="9" id="KW-0547">Nucleotide-binding</keyword>
<dbReference type="InterPro" id="IPR003594">
    <property type="entry name" value="HATPase_dom"/>
</dbReference>
<evidence type="ECO:0000256" key="15">
    <source>
        <dbReference type="ARBA" id="ARBA00073143"/>
    </source>
</evidence>
<keyword evidence="10 19" id="KW-0418">Kinase</keyword>
<dbReference type="SUPFAM" id="SSF55874">
    <property type="entry name" value="ATPase domain of HSP90 chaperone/DNA topoisomerase II/histidine kinase"/>
    <property type="match status" value="1"/>
</dbReference>
<dbReference type="EC" id="2.7.13.3" evidence="3"/>
<dbReference type="PRINTS" id="PR00344">
    <property type="entry name" value="BCTRLSENSOR"/>
</dbReference>
<evidence type="ECO:0000256" key="6">
    <source>
        <dbReference type="ARBA" id="ARBA00022553"/>
    </source>
</evidence>
<comment type="caution">
    <text evidence="19">The sequence shown here is derived from an EMBL/GenBank/DDBJ whole genome shotgun (WGS) entry which is preliminary data.</text>
</comment>
<evidence type="ECO:0000313" key="20">
    <source>
        <dbReference type="Proteomes" id="UP000542125"/>
    </source>
</evidence>
<dbReference type="Gene3D" id="1.10.287.130">
    <property type="match status" value="1"/>
</dbReference>
<dbReference type="PROSITE" id="PS50109">
    <property type="entry name" value="HIS_KIN"/>
    <property type="match status" value="1"/>
</dbReference>
<evidence type="ECO:0000256" key="10">
    <source>
        <dbReference type="ARBA" id="ARBA00022777"/>
    </source>
</evidence>
<protein>
    <recommendedName>
        <fullName evidence="15">C4-dicarboxylate transport sensor protein DctB</fullName>
        <ecNumber evidence="3">2.7.13.3</ecNumber>
    </recommendedName>
</protein>
<dbReference type="SUPFAM" id="SSF47384">
    <property type="entry name" value="Homodimeric domain of signal transducing histidine kinase"/>
    <property type="match status" value="1"/>
</dbReference>
<evidence type="ECO:0000256" key="12">
    <source>
        <dbReference type="ARBA" id="ARBA00022989"/>
    </source>
</evidence>
<reference evidence="19 20" key="1">
    <citation type="submission" date="2020-07" db="EMBL/GenBank/DDBJ databases">
        <title>Genomic Encyclopedia of Type Strains, Phase IV (KMG-V): Genome sequencing to study the core and pangenomes of soil and plant-associated prokaryotes.</title>
        <authorList>
            <person name="Whitman W."/>
        </authorList>
    </citation>
    <scope>NUCLEOTIDE SEQUENCE [LARGE SCALE GENOMIC DNA]</scope>
    <source>
        <strain evidence="19 20">SAS40</strain>
    </source>
</reference>
<evidence type="ECO:0000256" key="17">
    <source>
        <dbReference type="SAM" id="Phobius"/>
    </source>
</evidence>
<dbReference type="InterPro" id="IPR029151">
    <property type="entry name" value="Sensor-like_sf"/>
</dbReference>
<evidence type="ECO:0000256" key="11">
    <source>
        <dbReference type="ARBA" id="ARBA00022840"/>
    </source>
</evidence>
<dbReference type="InterPro" id="IPR036097">
    <property type="entry name" value="HisK_dim/P_sf"/>
</dbReference>
<evidence type="ECO:0000256" key="3">
    <source>
        <dbReference type="ARBA" id="ARBA00012438"/>
    </source>
</evidence>
<evidence type="ECO:0000259" key="18">
    <source>
        <dbReference type="PROSITE" id="PS50109"/>
    </source>
</evidence>
<accession>A0A7Y9IYA8</accession>
<evidence type="ECO:0000256" key="4">
    <source>
        <dbReference type="ARBA" id="ARBA00022475"/>
    </source>
</evidence>
<evidence type="ECO:0000256" key="13">
    <source>
        <dbReference type="ARBA" id="ARBA00023012"/>
    </source>
</evidence>
<evidence type="ECO:0000256" key="1">
    <source>
        <dbReference type="ARBA" id="ARBA00000085"/>
    </source>
</evidence>
<evidence type="ECO:0000313" key="19">
    <source>
        <dbReference type="EMBL" id="NYE85060.1"/>
    </source>
</evidence>
<proteinExistence type="predicted"/>
<keyword evidence="8 17" id="KW-0812">Transmembrane</keyword>
<dbReference type="InterPro" id="IPR003661">
    <property type="entry name" value="HisK_dim/P_dom"/>
</dbReference>